<evidence type="ECO:0000313" key="2">
    <source>
        <dbReference type="Proteomes" id="UP001054945"/>
    </source>
</evidence>
<gene>
    <name evidence="1" type="ORF">CEXT_139151</name>
</gene>
<dbReference type="EMBL" id="BPLR01012542">
    <property type="protein sequence ID" value="GIY54692.1"/>
    <property type="molecule type" value="Genomic_DNA"/>
</dbReference>
<sequence length="78" mass="9172">MVITSDMSHEASEAKDCMVCCLSEMRRLVLNKWSGEPVKRNEITARCTRERQVELQSFREIDSRTERVRMLKDSFCDV</sequence>
<accession>A0AAV4UAB9</accession>
<dbReference type="AlphaFoldDB" id="A0AAV4UAB9"/>
<comment type="caution">
    <text evidence="1">The sequence shown here is derived from an EMBL/GenBank/DDBJ whole genome shotgun (WGS) entry which is preliminary data.</text>
</comment>
<dbReference type="Proteomes" id="UP001054945">
    <property type="component" value="Unassembled WGS sequence"/>
</dbReference>
<proteinExistence type="predicted"/>
<reference evidence="1 2" key="1">
    <citation type="submission" date="2021-06" db="EMBL/GenBank/DDBJ databases">
        <title>Caerostris extrusa draft genome.</title>
        <authorList>
            <person name="Kono N."/>
            <person name="Arakawa K."/>
        </authorList>
    </citation>
    <scope>NUCLEOTIDE SEQUENCE [LARGE SCALE GENOMIC DNA]</scope>
</reference>
<evidence type="ECO:0000313" key="1">
    <source>
        <dbReference type="EMBL" id="GIY54692.1"/>
    </source>
</evidence>
<name>A0AAV4UAB9_CAEEX</name>
<organism evidence="1 2">
    <name type="scientific">Caerostris extrusa</name>
    <name type="common">Bark spider</name>
    <name type="synonym">Caerostris bankana</name>
    <dbReference type="NCBI Taxonomy" id="172846"/>
    <lineage>
        <taxon>Eukaryota</taxon>
        <taxon>Metazoa</taxon>
        <taxon>Ecdysozoa</taxon>
        <taxon>Arthropoda</taxon>
        <taxon>Chelicerata</taxon>
        <taxon>Arachnida</taxon>
        <taxon>Araneae</taxon>
        <taxon>Araneomorphae</taxon>
        <taxon>Entelegynae</taxon>
        <taxon>Araneoidea</taxon>
        <taxon>Araneidae</taxon>
        <taxon>Caerostris</taxon>
    </lineage>
</organism>
<protein>
    <submittedName>
        <fullName evidence="1">Uncharacterized protein</fullName>
    </submittedName>
</protein>
<keyword evidence="2" id="KW-1185">Reference proteome</keyword>